<dbReference type="Proteomes" id="UP001165101">
    <property type="component" value="Unassembled WGS sequence"/>
</dbReference>
<evidence type="ECO:0000313" key="2">
    <source>
        <dbReference type="Proteomes" id="UP001165101"/>
    </source>
</evidence>
<accession>A0ACB5TFP9</accession>
<sequence>MPPLSSLHNSNNSMNPPGANNTSVGDVGSNNSMNSPTNTNRQLYQQISPQLNVPSLYQSQVPSMPPQESQQFQMQNQQQQQQQQSLQRQQINSQSYFQNQQPHLMPPSSSNMYNNTGMSTIAAPRQQSYRGIAEDGNESRNSSLKRHQSDNILTQPNNSQFRNPWGANTSGLPHSEED</sequence>
<keyword evidence="2" id="KW-1185">Reference proteome</keyword>
<reference evidence="1" key="1">
    <citation type="submission" date="2023-04" db="EMBL/GenBank/DDBJ databases">
        <title>Candida boidinii NBRC 1967.</title>
        <authorList>
            <person name="Ichikawa N."/>
            <person name="Sato H."/>
            <person name="Tonouchi N."/>
        </authorList>
    </citation>
    <scope>NUCLEOTIDE SEQUENCE</scope>
    <source>
        <strain evidence="1">NBRC 1967</strain>
    </source>
</reference>
<protein>
    <submittedName>
        <fullName evidence="1">Unnamed protein product</fullName>
    </submittedName>
</protein>
<proteinExistence type="predicted"/>
<dbReference type="EMBL" id="BSXV01000170">
    <property type="protein sequence ID" value="GME87862.1"/>
    <property type="molecule type" value="Genomic_DNA"/>
</dbReference>
<gene>
    <name evidence="1" type="ORF">Cboi01_000060000</name>
</gene>
<name>A0ACB5TFP9_CANBO</name>
<evidence type="ECO:0000313" key="1">
    <source>
        <dbReference type="EMBL" id="GME87862.1"/>
    </source>
</evidence>
<organism evidence="1 2">
    <name type="scientific">Candida boidinii</name>
    <name type="common">Yeast</name>
    <dbReference type="NCBI Taxonomy" id="5477"/>
    <lineage>
        <taxon>Eukaryota</taxon>
        <taxon>Fungi</taxon>
        <taxon>Dikarya</taxon>
        <taxon>Ascomycota</taxon>
        <taxon>Saccharomycotina</taxon>
        <taxon>Pichiomycetes</taxon>
        <taxon>Pichiales</taxon>
        <taxon>Pichiaceae</taxon>
        <taxon>Ogataea</taxon>
        <taxon>Ogataea/Candida clade</taxon>
    </lineage>
</organism>
<comment type="caution">
    <text evidence="1">The sequence shown here is derived from an EMBL/GenBank/DDBJ whole genome shotgun (WGS) entry which is preliminary data.</text>
</comment>